<evidence type="ECO:0000313" key="2">
    <source>
        <dbReference type="Proteomes" id="UP001595536"/>
    </source>
</evidence>
<proteinExistence type="predicted"/>
<sequence length="244" mass="24829">MTSDNGRNRQDAAAQDAAAGDGLDLDLPFFVTGRLPAGETEALRARLASDPEARRRLALVQEERAAAVMANEAIAPPSLAAMEALFAKIDAEEAAAPVRRPQPAAAAPQARGWLGRTFAALFAGAGAPRWPGFAVAGLAALAVIESGALLHLLGRQAVQDGGRYVAASAPEKAAGPTALVRFAPGVSMADAGAWLAANGMRVADGPLPGDMWRLQAPGAGAQDMLRRLGAADAPFAAVVPENGG</sequence>
<dbReference type="RefSeq" id="WP_376832326.1">
    <property type="nucleotide sequence ID" value="NZ_JBHLWR010000006.1"/>
</dbReference>
<organism evidence="1 2">
    <name type="scientific">Camelimonas abortus</name>
    <dbReference type="NCBI Taxonomy" id="1017184"/>
    <lineage>
        <taxon>Bacteria</taxon>
        <taxon>Pseudomonadati</taxon>
        <taxon>Pseudomonadota</taxon>
        <taxon>Alphaproteobacteria</taxon>
        <taxon>Hyphomicrobiales</taxon>
        <taxon>Chelatococcaceae</taxon>
        <taxon>Camelimonas</taxon>
    </lineage>
</organism>
<dbReference type="InterPro" id="IPR041916">
    <property type="entry name" value="Anti_sigma_zinc_sf"/>
</dbReference>
<evidence type="ECO:0008006" key="3">
    <source>
        <dbReference type="Google" id="ProtNLM"/>
    </source>
</evidence>
<comment type="caution">
    <text evidence="1">The sequence shown here is derived from an EMBL/GenBank/DDBJ whole genome shotgun (WGS) entry which is preliminary data.</text>
</comment>
<name>A0ABV7LBG2_9HYPH</name>
<evidence type="ECO:0000313" key="1">
    <source>
        <dbReference type="EMBL" id="MFC3264751.1"/>
    </source>
</evidence>
<reference evidence="2" key="1">
    <citation type="journal article" date="2019" name="Int. J. Syst. Evol. Microbiol.">
        <title>The Global Catalogue of Microorganisms (GCM) 10K type strain sequencing project: providing services to taxonomists for standard genome sequencing and annotation.</title>
        <authorList>
            <consortium name="The Broad Institute Genomics Platform"/>
            <consortium name="The Broad Institute Genome Sequencing Center for Infectious Disease"/>
            <person name="Wu L."/>
            <person name="Ma J."/>
        </authorList>
    </citation>
    <scope>NUCLEOTIDE SEQUENCE [LARGE SCALE GENOMIC DNA]</scope>
    <source>
        <strain evidence="2">CCM 7941</strain>
    </source>
</reference>
<dbReference type="Gene3D" id="1.10.10.1320">
    <property type="entry name" value="Anti-sigma factor, zinc-finger domain"/>
    <property type="match status" value="1"/>
</dbReference>
<gene>
    <name evidence="1" type="ORF">ACFOEX_00060</name>
</gene>
<protein>
    <recommendedName>
        <fullName evidence="3">Anti-sigma factor</fullName>
    </recommendedName>
</protein>
<keyword evidence="2" id="KW-1185">Reference proteome</keyword>
<accession>A0ABV7LBG2</accession>
<dbReference type="Proteomes" id="UP001595536">
    <property type="component" value="Unassembled WGS sequence"/>
</dbReference>
<dbReference type="EMBL" id="JBHRUV010000001">
    <property type="protein sequence ID" value="MFC3264751.1"/>
    <property type="molecule type" value="Genomic_DNA"/>
</dbReference>